<comment type="caution">
    <text evidence="1">The sequence shown here is derived from an EMBL/GenBank/DDBJ whole genome shotgun (WGS) entry which is preliminary data.</text>
</comment>
<accession>A0A1U7HX96</accession>
<reference evidence="1 2" key="1">
    <citation type="submission" date="2016-11" db="EMBL/GenBank/DDBJ databases">
        <title>Draft Genome Sequences of Nine Cyanobacterial Strains from Diverse Habitats.</title>
        <authorList>
            <person name="Zhu T."/>
            <person name="Hou S."/>
            <person name="Lu X."/>
            <person name="Hess W.R."/>
        </authorList>
    </citation>
    <scope>NUCLEOTIDE SEQUENCE [LARGE SCALE GENOMIC DNA]</scope>
    <source>
        <strain evidence="1 2">5.2 s.c.1</strain>
    </source>
</reference>
<dbReference type="Proteomes" id="UP000185984">
    <property type="component" value="Unassembled WGS sequence"/>
</dbReference>
<name>A0A1U7HX96_9CHRO</name>
<keyword evidence="2" id="KW-1185">Reference proteome</keyword>
<proteinExistence type="predicted"/>
<organism evidence="1 2">
    <name type="scientific">Chroogloeocystis siderophila 5.2 s.c.1</name>
    <dbReference type="NCBI Taxonomy" id="247279"/>
    <lineage>
        <taxon>Bacteria</taxon>
        <taxon>Bacillati</taxon>
        <taxon>Cyanobacteriota</taxon>
        <taxon>Cyanophyceae</taxon>
        <taxon>Oscillatoriophycideae</taxon>
        <taxon>Chroococcales</taxon>
        <taxon>Chroococcaceae</taxon>
        <taxon>Chroogloeocystis</taxon>
    </lineage>
</organism>
<protein>
    <submittedName>
        <fullName evidence="1">Uncharacterized protein</fullName>
    </submittedName>
</protein>
<gene>
    <name evidence="1" type="ORF">NIES1031_06355</name>
</gene>
<evidence type="ECO:0000313" key="2">
    <source>
        <dbReference type="Proteomes" id="UP000185984"/>
    </source>
</evidence>
<dbReference type="EMBL" id="MRCC01000004">
    <property type="protein sequence ID" value="OKH28182.1"/>
    <property type="molecule type" value="Genomic_DNA"/>
</dbReference>
<evidence type="ECO:0000313" key="1">
    <source>
        <dbReference type="EMBL" id="OKH28182.1"/>
    </source>
</evidence>
<sequence length="74" mass="8487">MIAKYYFSPVIEVGAIQTKCAQQHTQNDILFSYWRIYSPNIPLRCKKPKLSIYQLPIKAKVGVIHSPPTLLLIT</sequence>
<dbReference type="AlphaFoldDB" id="A0A1U7HX96"/>